<dbReference type="Pfam" id="PF17760">
    <property type="entry name" value="UvrA_inter"/>
    <property type="match status" value="1"/>
</dbReference>
<keyword evidence="7 17" id="KW-0228">DNA excision</keyword>
<keyword evidence="18" id="KW-0175">Coiled coil</keyword>
<dbReference type="PROSITE" id="PS00211">
    <property type="entry name" value="ABC_TRANSPORTER_1"/>
    <property type="match status" value="2"/>
</dbReference>
<dbReference type="InterPro" id="IPR003439">
    <property type="entry name" value="ABC_transporter-like_ATP-bd"/>
</dbReference>
<keyword evidence="17" id="KW-0742">SOS response</keyword>
<keyword evidence="9 17" id="KW-0862">Zinc</keyword>
<evidence type="ECO:0000256" key="5">
    <source>
        <dbReference type="ARBA" id="ARBA00022741"/>
    </source>
</evidence>
<dbReference type="GO" id="GO:0016887">
    <property type="term" value="F:ATP hydrolysis activity"/>
    <property type="evidence" value="ECO:0007669"/>
    <property type="project" value="InterPro"/>
</dbReference>
<evidence type="ECO:0000256" key="9">
    <source>
        <dbReference type="ARBA" id="ARBA00022833"/>
    </source>
</evidence>
<dbReference type="GO" id="GO:0009432">
    <property type="term" value="P:SOS response"/>
    <property type="evidence" value="ECO:0007669"/>
    <property type="project" value="UniProtKB-UniRule"/>
</dbReference>
<evidence type="ECO:0000256" key="18">
    <source>
        <dbReference type="SAM" id="Coils"/>
    </source>
</evidence>
<reference evidence="20 21" key="1">
    <citation type="submission" date="2014-08" db="EMBL/GenBank/DDBJ databases">
        <title>Fervidobacterium pennivorans DYC genome.</title>
        <authorList>
            <person name="Wushke S."/>
        </authorList>
    </citation>
    <scope>NUCLEOTIDE SEQUENCE [LARGE SCALE GENOMIC DNA]</scope>
    <source>
        <strain evidence="20 21">DYC</strain>
    </source>
</reference>
<comment type="similarity">
    <text evidence="14 17">Belongs to the ABC transporter superfamily. UvrA family.</text>
</comment>
<evidence type="ECO:0000256" key="15">
    <source>
        <dbReference type="ARBA" id="ARBA00039316"/>
    </source>
</evidence>
<evidence type="ECO:0000259" key="19">
    <source>
        <dbReference type="PROSITE" id="PS50893"/>
    </source>
</evidence>
<evidence type="ECO:0000256" key="7">
    <source>
        <dbReference type="ARBA" id="ARBA00022769"/>
    </source>
</evidence>
<evidence type="ECO:0000256" key="2">
    <source>
        <dbReference type="ARBA" id="ARBA00022490"/>
    </source>
</evidence>
<dbReference type="HAMAP" id="MF_00205">
    <property type="entry name" value="UvrA"/>
    <property type="match status" value="1"/>
</dbReference>
<comment type="subcellular location">
    <subcellularLocation>
        <location evidence="1 17">Cytoplasm</location>
    </subcellularLocation>
</comment>
<keyword evidence="12 17" id="KW-0238">DNA-binding</keyword>
<dbReference type="PANTHER" id="PTHR43152">
    <property type="entry name" value="UVRABC SYSTEM PROTEIN A"/>
    <property type="match status" value="1"/>
</dbReference>
<evidence type="ECO:0000256" key="1">
    <source>
        <dbReference type="ARBA" id="ARBA00004496"/>
    </source>
</evidence>
<dbReference type="GO" id="GO:0006289">
    <property type="term" value="P:nucleotide-excision repair"/>
    <property type="evidence" value="ECO:0007669"/>
    <property type="project" value="UniProtKB-UniRule"/>
</dbReference>
<evidence type="ECO:0000256" key="13">
    <source>
        <dbReference type="ARBA" id="ARBA00023204"/>
    </source>
</evidence>
<keyword evidence="13 17" id="KW-0234">DNA repair</keyword>
<name>A0A172T4B2_FERPE</name>
<keyword evidence="11 17" id="KW-0267">Excision nuclease</keyword>
<keyword evidence="6 17" id="KW-0227">DNA damage</keyword>
<evidence type="ECO:0000256" key="3">
    <source>
        <dbReference type="ARBA" id="ARBA00022723"/>
    </source>
</evidence>
<feature type="coiled-coil region" evidence="18">
    <location>
        <begin position="423"/>
        <end position="450"/>
    </location>
</feature>
<dbReference type="GO" id="GO:0009380">
    <property type="term" value="C:excinuclease repair complex"/>
    <property type="evidence" value="ECO:0007669"/>
    <property type="project" value="InterPro"/>
</dbReference>
<feature type="zinc finger region" description="C4-type" evidence="17">
    <location>
        <begin position="249"/>
        <end position="276"/>
    </location>
</feature>
<feature type="binding site" evidence="17">
    <location>
        <begin position="616"/>
        <end position="623"/>
    </location>
    <ligand>
        <name>ATP</name>
        <dbReference type="ChEBI" id="CHEBI:30616"/>
    </ligand>
</feature>
<evidence type="ECO:0000256" key="12">
    <source>
        <dbReference type="ARBA" id="ARBA00023125"/>
    </source>
</evidence>
<accession>A0A172T4B2</accession>
<feature type="zinc finger region" description="C4-type" evidence="17">
    <location>
        <begin position="715"/>
        <end position="741"/>
    </location>
</feature>
<dbReference type="KEGG" id="fng:JM64_07815"/>
<keyword evidence="4 17" id="KW-0677">Repeat</keyword>
<evidence type="ECO:0000256" key="11">
    <source>
        <dbReference type="ARBA" id="ARBA00022881"/>
    </source>
</evidence>
<dbReference type="CDD" id="cd03271">
    <property type="entry name" value="ABC_UvrA_II"/>
    <property type="match status" value="1"/>
</dbReference>
<dbReference type="InterPro" id="IPR027417">
    <property type="entry name" value="P-loop_NTPase"/>
</dbReference>
<dbReference type="FunFam" id="1.20.1580.10:FF:000002">
    <property type="entry name" value="UvrABC system protein A"/>
    <property type="match status" value="1"/>
</dbReference>
<dbReference type="SUPFAM" id="SSF52540">
    <property type="entry name" value="P-loop containing nucleoside triphosphate hydrolases"/>
    <property type="match status" value="2"/>
</dbReference>
<dbReference type="InterPro" id="IPR013815">
    <property type="entry name" value="ATP_grasp_subdomain_1"/>
</dbReference>
<evidence type="ECO:0000256" key="4">
    <source>
        <dbReference type="ARBA" id="ARBA00022737"/>
    </source>
</evidence>
<keyword evidence="2 17" id="KW-0963">Cytoplasm</keyword>
<evidence type="ECO:0000256" key="14">
    <source>
        <dbReference type="ARBA" id="ARBA00038000"/>
    </source>
</evidence>
<dbReference type="Proteomes" id="UP000077096">
    <property type="component" value="Chromosome"/>
</dbReference>
<dbReference type="GO" id="GO:0009381">
    <property type="term" value="F:excinuclease ABC activity"/>
    <property type="evidence" value="ECO:0007669"/>
    <property type="project" value="UniProtKB-UniRule"/>
</dbReference>
<dbReference type="Gene3D" id="1.10.8.280">
    <property type="entry name" value="ABC transporter ATPase domain-like"/>
    <property type="match status" value="2"/>
</dbReference>
<keyword evidence="10 17" id="KW-0067">ATP-binding</keyword>
<dbReference type="GO" id="GO:0005524">
    <property type="term" value="F:ATP binding"/>
    <property type="evidence" value="ECO:0007669"/>
    <property type="project" value="UniProtKB-UniRule"/>
</dbReference>
<evidence type="ECO:0000256" key="8">
    <source>
        <dbReference type="ARBA" id="ARBA00022771"/>
    </source>
</evidence>
<feature type="binding site" evidence="17">
    <location>
        <begin position="31"/>
        <end position="38"/>
    </location>
    <ligand>
        <name>ATP</name>
        <dbReference type="ChEBI" id="CHEBI:30616"/>
    </ligand>
</feature>
<evidence type="ECO:0000256" key="16">
    <source>
        <dbReference type="ARBA" id="ARBA00042156"/>
    </source>
</evidence>
<dbReference type="Gene3D" id="3.40.50.300">
    <property type="entry name" value="P-loop containing nucleotide triphosphate hydrolases"/>
    <property type="match status" value="3"/>
</dbReference>
<protein>
    <recommendedName>
        <fullName evidence="15 17">UvrABC system protein A</fullName>
        <shortName evidence="17">UvrA protein</shortName>
    </recommendedName>
    <alternativeName>
        <fullName evidence="16 17">Excinuclease ABC subunit A</fullName>
    </alternativeName>
</protein>
<dbReference type="PANTHER" id="PTHR43152:SF3">
    <property type="entry name" value="UVRABC SYSTEM PROTEIN A"/>
    <property type="match status" value="1"/>
</dbReference>
<organism evidence="20 21">
    <name type="scientific">Fervidobacterium pennivorans</name>
    <dbReference type="NCBI Taxonomy" id="93466"/>
    <lineage>
        <taxon>Bacteria</taxon>
        <taxon>Thermotogati</taxon>
        <taxon>Thermotogota</taxon>
        <taxon>Thermotogae</taxon>
        <taxon>Thermotogales</taxon>
        <taxon>Fervidobacteriaceae</taxon>
        <taxon>Fervidobacterium</taxon>
    </lineage>
</organism>
<dbReference type="InterPro" id="IPR017871">
    <property type="entry name" value="ABC_transporter-like_CS"/>
</dbReference>
<evidence type="ECO:0000313" key="21">
    <source>
        <dbReference type="Proteomes" id="UP000077096"/>
    </source>
</evidence>
<dbReference type="PROSITE" id="PS50893">
    <property type="entry name" value="ABC_TRANSPORTER_2"/>
    <property type="match status" value="1"/>
</dbReference>
<sequence length="937" mass="105104">MDRIIVKGARVHNLKNIDVEIPKNKLVVITGLSGSGKSSLAMDTIFIEGQRRYLESLSTYARQFIGELKKPDVDSIEGLSPTIAIDQKSVSHNPRSTVGTVTEIYDYLRVLYAQIGVPHCPYCGRELQRMSVDEIIIHVQKHFQNKRVIIFAPIAREKKGTFKDEFDNFLNKGYTRVEVDGKIYRLDEVPELNKNVRHTINLVIDRLDLSDTDTHRLFQSIELALKEGNGFVLVRTDDDEHLYSEKLSCLSCGFSMPEINPKFFSFNAPYGACPDCHGLGFKLEVDERTLFEEDIPVTQGLRIGHKADGWLPRRIERIVREYGGDPSKPFEQQPEEVKEALLYGTEYFEGLVALVKERYEEYTSEEMREWIVANFFVERTCQTCKGKRLRQEALSVTIKDLSIIDFTELPISKELEIIRALPSELSEKQREAVKELLNEIEKRLDFLEQVGLGYLSLSRNVRTLSGGEAQRIRLATQIGSRLTGVIYVLDEPTIGLHQRDNDRLISMLKELRDLGNTVLVVEHDEEVIRSADYVVDVGPRAGVNGGQIVYAGTLDGLLKCEKSLTGKYLSGKMKIEVPKYRRKGNGKFIRIVGAKHNNLKNITVEFPLGTFICVTGVSGSGKSSLIIDTLYPAIANKLHKTRYEVGEHDRIEGLENIDKIIAIDQSPIGRTPRSNPATYTKVFDAIRELFAMTPEAKARGYDKGRFSFNVKGGRCEACGGQGVVKIEMMFLPEVYVECEVCKGKRYNSETLEVTYKGKNIADVLDMTVDEALEFFQNIPAIKETLQVLSDVGLGYIKLGQPATTLSGGEAQRVKLASELRKKATGRTLYILDEPTVGLHFDDVKKLIEVLNRLVDKGNTVIVIEHNLDVIKSADYIIDLGPEGGDKGGYVVATGTPEEVAKVESSWTGKYLRMVLSNSNDNTDTIQNLLCCDEGEAS</sequence>
<comment type="function">
    <text evidence="17">The UvrABC repair system catalyzes the recognition and processing of DNA lesions. UvrA is an ATPase and a DNA-binding protein. A damage recognition complex composed of 2 UvrA and 2 UvrB subunits scans DNA for abnormalities. When the presence of a lesion has been verified by UvrB, the UvrA molecules dissociate.</text>
</comment>
<gene>
    <name evidence="17" type="primary">uvrA</name>
    <name evidence="20" type="ORF">JM64_07815</name>
</gene>
<dbReference type="Gene3D" id="1.20.1580.10">
    <property type="entry name" value="ABC transporter ATPase like domain"/>
    <property type="match status" value="4"/>
</dbReference>
<comment type="subunit">
    <text evidence="17">Forms a heterotetramer with UvrB during the search for lesions.</text>
</comment>
<dbReference type="InterPro" id="IPR041102">
    <property type="entry name" value="UvrA_inter"/>
</dbReference>
<dbReference type="GO" id="GO:0003677">
    <property type="term" value="F:DNA binding"/>
    <property type="evidence" value="ECO:0007669"/>
    <property type="project" value="UniProtKB-UniRule"/>
</dbReference>
<dbReference type="Pfam" id="PF17755">
    <property type="entry name" value="UvrA_DNA-bind"/>
    <property type="match status" value="1"/>
</dbReference>
<feature type="domain" description="ABC transporter" evidence="19">
    <location>
        <begin position="575"/>
        <end position="912"/>
    </location>
</feature>
<dbReference type="GO" id="GO:0008270">
    <property type="term" value="F:zinc ion binding"/>
    <property type="evidence" value="ECO:0007669"/>
    <property type="project" value="UniProtKB-UniRule"/>
</dbReference>
<dbReference type="Gene3D" id="3.30.1490.20">
    <property type="entry name" value="ATP-grasp fold, A domain"/>
    <property type="match status" value="1"/>
</dbReference>
<dbReference type="EMBL" id="CP011393">
    <property type="protein sequence ID" value="ANE41865.1"/>
    <property type="molecule type" value="Genomic_DNA"/>
</dbReference>
<evidence type="ECO:0000256" key="6">
    <source>
        <dbReference type="ARBA" id="ARBA00022763"/>
    </source>
</evidence>
<dbReference type="NCBIfam" id="TIGR00630">
    <property type="entry name" value="uvra"/>
    <property type="match status" value="1"/>
</dbReference>
<keyword evidence="5 17" id="KW-0547">Nucleotide-binding</keyword>
<dbReference type="GO" id="GO:0005737">
    <property type="term" value="C:cytoplasm"/>
    <property type="evidence" value="ECO:0007669"/>
    <property type="project" value="UniProtKB-SubCell"/>
</dbReference>
<proteinExistence type="inferred from homology"/>
<evidence type="ECO:0000313" key="20">
    <source>
        <dbReference type="EMBL" id="ANE41865.1"/>
    </source>
</evidence>
<keyword evidence="3 17" id="KW-0479">Metal-binding</keyword>
<dbReference type="InterPro" id="IPR041552">
    <property type="entry name" value="UvrA_DNA-bd"/>
</dbReference>
<dbReference type="OrthoDB" id="9809851at2"/>
<evidence type="ECO:0000256" key="10">
    <source>
        <dbReference type="ARBA" id="ARBA00022840"/>
    </source>
</evidence>
<dbReference type="PATRIC" id="fig|93466.3.peg.1649"/>
<dbReference type="AlphaFoldDB" id="A0A172T4B2"/>
<dbReference type="NCBIfam" id="NF001503">
    <property type="entry name" value="PRK00349.1"/>
    <property type="match status" value="1"/>
</dbReference>
<dbReference type="InterPro" id="IPR004602">
    <property type="entry name" value="UvrA"/>
</dbReference>
<keyword evidence="8 17" id="KW-0863">Zinc-finger</keyword>
<evidence type="ECO:0000256" key="17">
    <source>
        <dbReference type="HAMAP-Rule" id="MF_00205"/>
    </source>
</evidence>